<organism evidence="5 6">
    <name type="scientific">Denitrovibrio acetiphilus (strain DSM 12809 / NBRC 114555 / N2460)</name>
    <dbReference type="NCBI Taxonomy" id="522772"/>
    <lineage>
        <taxon>Bacteria</taxon>
        <taxon>Pseudomonadati</taxon>
        <taxon>Deferribacterota</taxon>
        <taxon>Deferribacteres</taxon>
        <taxon>Deferribacterales</taxon>
        <taxon>Geovibrionaceae</taxon>
        <taxon>Denitrovibrio</taxon>
    </lineage>
</organism>
<keyword evidence="3" id="KW-0067">ATP-binding</keyword>
<dbReference type="GO" id="GO:0005524">
    <property type="term" value="F:ATP binding"/>
    <property type="evidence" value="ECO:0007669"/>
    <property type="project" value="UniProtKB-KW"/>
</dbReference>
<dbReference type="PaxDb" id="522772-Dacet_1873"/>
<dbReference type="InterPro" id="IPR032823">
    <property type="entry name" value="BCA_ABC_TP_C"/>
</dbReference>
<dbReference type="PANTHER" id="PTHR45772">
    <property type="entry name" value="CONSERVED COMPONENT OF ABC TRANSPORTER FOR NATURAL AMINO ACIDS-RELATED"/>
    <property type="match status" value="1"/>
</dbReference>
<protein>
    <submittedName>
        <fullName evidence="5">ABC transporter related protein</fullName>
    </submittedName>
</protein>
<dbReference type="CDD" id="cd03219">
    <property type="entry name" value="ABC_Mj1267_LivG_branched"/>
    <property type="match status" value="1"/>
</dbReference>
<dbReference type="AlphaFoldDB" id="D4H0X4"/>
<keyword evidence="6" id="KW-1185">Reference proteome</keyword>
<dbReference type="GO" id="GO:0005886">
    <property type="term" value="C:plasma membrane"/>
    <property type="evidence" value="ECO:0007669"/>
    <property type="project" value="TreeGrafter"/>
</dbReference>
<dbReference type="Proteomes" id="UP000002012">
    <property type="component" value="Chromosome"/>
</dbReference>
<dbReference type="SUPFAM" id="SSF52540">
    <property type="entry name" value="P-loop containing nucleoside triphosphate hydrolases"/>
    <property type="match status" value="1"/>
</dbReference>
<evidence type="ECO:0000256" key="3">
    <source>
        <dbReference type="ARBA" id="ARBA00022840"/>
    </source>
</evidence>
<proteinExistence type="predicted"/>
<dbReference type="KEGG" id="dap:Dacet_1873"/>
<evidence type="ECO:0000256" key="2">
    <source>
        <dbReference type="ARBA" id="ARBA00022741"/>
    </source>
</evidence>
<dbReference type="eggNOG" id="COG0411">
    <property type="taxonomic scope" value="Bacteria"/>
</dbReference>
<dbReference type="InterPro" id="IPR051120">
    <property type="entry name" value="ABC_AA/LPS_Transport"/>
</dbReference>
<dbReference type="HOGENOM" id="CLU_000604_1_2_0"/>
<feature type="domain" description="ABC transporter" evidence="4">
    <location>
        <begin position="2"/>
        <end position="247"/>
    </location>
</feature>
<evidence type="ECO:0000313" key="6">
    <source>
        <dbReference type="Proteomes" id="UP000002012"/>
    </source>
</evidence>
<dbReference type="InParanoid" id="D4H0X4"/>
<dbReference type="SMART" id="SM00382">
    <property type="entry name" value="AAA"/>
    <property type="match status" value="1"/>
</dbReference>
<dbReference type="STRING" id="522772.Dacet_1873"/>
<evidence type="ECO:0000256" key="1">
    <source>
        <dbReference type="ARBA" id="ARBA00022448"/>
    </source>
</evidence>
<dbReference type="InterPro" id="IPR027417">
    <property type="entry name" value="P-loop_NTPase"/>
</dbReference>
<keyword evidence="1" id="KW-0813">Transport</keyword>
<gene>
    <name evidence="5" type="ordered locus">Dacet_1873</name>
</gene>
<dbReference type="Pfam" id="PF00005">
    <property type="entry name" value="ABC_tran"/>
    <property type="match status" value="1"/>
</dbReference>
<evidence type="ECO:0000259" key="4">
    <source>
        <dbReference type="PROSITE" id="PS50893"/>
    </source>
</evidence>
<evidence type="ECO:0000313" key="5">
    <source>
        <dbReference type="EMBL" id="ADD68637.1"/>
    </source>
</evidence>
<sequence>MLKINNIGVSFGGVRALNEVSFQTPEIGVTALIGPNGAGKTTLFNVITGFVPPTDGQVSFDGKDITGCEPECVFPLGISRTFQNLNIIPELTLRQNMYLGFIGKENPSALKSMLGINRGYWKKAERLIDEYMEFVNVTEYASMTPDSIPYGVLKNFELGRALLSRPKMLLLDEPAAGLNLNEKDNLAGMVQKIAGEGISILMVEHDMQFISSLAEYVVCLNFGEVIGKGTYKEVRENKEVLRAYLGDEDI</sequence>
<dbReference type="InterPro" id="IPR003593">
    <property type="entry name" value="AAA+_ATPase"/>
</dbReference>
<dbReference type="Pfam" id="PF12399">
    <property type="entry name" value="BCA_ABC_TP_C"/>
    <property type="match status" value="1"/>
</dbReference>
<dbReference type="Gene3D" id="3.40.50.300">
    <property type="entry name" value="P-loop containing nucleotide triphosphate hydrolases"/>
    <property type="match status" value="1"/>
</dbReference>
<keyword evidence="2" id="KW-0547">Nucleotide-binding</keyword>
<reference evidence="5 6" key="1">
    <citation type="journal article" date="2010" name="Stand. Genomic Sci.">
        <title>Complete genome sequence of Denitrovibrio acetiphilus type strain (N2460).</title>
        <authorList>
            <person name="Kiss H."/>
            <person name="Lang E."/>
            <person name="Lapidus A."/>
            <person name="Copeland A."/>
            <person name="Nolan M."/>
            <person name="Glavina Del Rio T."/>
            <person name="Chen F."/>
            <person name="Lucas S."/>
            <person name="Tice H."/>
            <person name="Cheng J.F."/>
            <person name="Han C."/>
            <person name="Goodwin L."/>
            <person name="Pitluck S."/>
            <person name="Liolios K."/>
            <person name="Pati A."/>
            <person name="Ivanova N."/>
            <person name="Mavromatis K."/>
            <person name="Chen A."/>
            <person name="Palaniappan K."/>
            <person name="Land M."/>
            <person name="Hauser L."/>
            <person name="Chang Y.J."/>
            <person name="Jeffries C.D."/>
            <person name="Detter J.C."/>
            <person name="Brettin T."/>
            <person name="Spring S."/>
            <person name="Rohde M."/>
            <person name="Goker M."/>
            <person name="Woyke T."/>
            <person name="Bristow J."/>
            <person name="Eisen J.A."/>
            <person name="Markowitz V."/>
            <person name="Hugenholtz P."/>
            <person name="Kyrpides N.C."/>
            <person name="Klenk H.P."/>
        </authorList>
    </citation>
    <scope>NUCLEOTIDE SEQUENCE [LARGE SCALE GENOMIC DNA]</scope>
    <source>
        <strain evidence="6">DSM 12809 / NBRC 114555 / N2460</strain>
    </source>
</reference>
<accession>D4H0X4</accession>
<dbReference type="RefSeq" id="WP_013011147.1">
    <property type="nucleotide sequence ID" value="NC_013943.1"/>
</dbReference>
<name>D4H0X4_DENA2</name>
<dbReference type="EMBL" id="CP001968">
    <property type="protein sequence ID" value="ADD68637.1"/>
    <property type="molecule type" value="Genomic_DNA"/>
</dbReference>
<dbReference type="PROSITE" id="PS50893">
    <property type="entry name" value="ABC_TRANSPORTER_2"/>
    <property type="match status" value="1"/>
</dbReference>
<dbReference type="GO" id="GO:0016887">
    <property type="term" value="F:ATP hydrolysis activity"/>
    <property type="evidence" value="ECO:0007669"/>
    <property type="project" value="InterPro"/>
</dbReference>
<dbReference type="InterPro" id="IPR003439">
    <property type="entry name" value="ABC_transporter-like_ATP-bd"/>
</dbReference>
<dbReference type="OrthoDB" id="9806149at2"/>